<protein>
    <submittedName>
        <fullName evidence="1">Uncharacterized protein</fullName>
    </submittedName>
</protein>
<keyword evidence="2" id="KW-1185">Reference proteome</keyword>
<evidence type="ECO:0000313" key="1">
    <source>
        <dbReference type="EMBL" id="KAL2037231.1"/>
    </source>
</evidence>
<organism evidence="1 2">
    <name type="scientific">Stereocaulon virgatum</name>
    <dbReference type="NCBI Taxonomy" id="373712"/>
    <lineage>
        <taxon>Eukaryota</taxon>
        <taxon>Fungi</taxon>
        <taxon>Dikarya</taxon>
        <taxon>Ascomycota</taxon>
        <taxon>Pezizomycotina</taxon>
        <taxon>Lecanoromycetes</taxon>
        <taxon>OSLEUM clade</taxon>
        <taxon>Lecanoromycetidae</taxon>
        <taxon>Lecanorales</taxon>
        <taxon>Lecanorineae</taxon>
        <taxon>Stereocaulaceae</taxon>
        <taxon>Stereocaulon</taxon>
    </lineage>
</organism>
<name>A0ABR3ZWX5_9LECA</name>
<gene>
    <name evidence="1" type="ORF">N7G274_010094</name>
</gene>
<dbReference type="Proteomes" id="UP001590950">
    <property type="component" value="Unassembled WGS sequence"/>
</dbReference>
<evidence type="ECO:0000313" key="2">
    <source>
        <dbReference type="Proteomes" id="UP001590950"/>
    </source>
</evidence>
<comment type="caution">
    <text evidence="1">The sequence shown here is derived from an EMBL/GenBank/DDBJ whole genome shotgun (WGS) entry which is preliminary data.</text>
</comment>
<reference evidence="1 2" key="1">
    <citation type="submission" date="2024-09" db="EMBL/GenBank/DDBJ databases">
        <title>Rethinking Asexuality: The Enigmatic Case of Functional Sexual Genes in Lepraria (Stereocaulaceae).</title>
        <authorList>
            <person name="Doellman M."/>
            <person name="Sun Y."/>
            <person name="Barcenas-Pena A."/>
            <person name="Lumbsch H.T."/>
            <person name="Grewe F."/>
        </authorList>
    </citation>
    <scope>NUCLEOTIDE SEQUENCE [LARGE SCALE GENOMIC DNA]</scope>
    <source>
        <strain evidence="1 2">Mercado 3170</strain>
    </source>
</reference>
<proteinExistence type="predicted"/>
<dbReference type="EMBL" id="JBEFKJ010000043">
    <property type="protein sequence ID" value="KAL2037231.1"/>
    <property type="molecule type" value="Genomic_DNA"/>
</dbReference>
<accession>A0ABR3ZWX5</accession>
<sequence length="166" mass="18301">MPTLNDRIAFGVDQKDADAAKSQIIRWVEAFEPEYLRDSFDTPFKSIPLEMKGIVLSYLEHGDKTPLADILRISKEGVDKDSLSKISTIIYVKTKKKPYITSVTEGKALTILARGGLSYDNGLPAVGNPPVTPKLLKSGYAMHLSAGERQTFKGEGGRCALLMLWK</sequence>